<feature type="transmembrane region" description="Helical" evidence="1">
    <location>
        <begin position="268"/>
        <end position="301"/>
    </location>
</feature>
<feature type="transmembrane region" description="Helical" evidence="1">
    <location>
        <begin position="124"/>
        <end position="147"/>
    </location>
</feature>
<feature type="transmembrane region" description="Helical" evidence="1">
    <location>
        <begin position="392"/>
        <end position="415"/>
    </location>
</feature>
<sequence length="506" mass="55968">MIEHPVPQSRRYKGGSGKLTAIAGVIALLLLAAVFGAAVPTLGVLVPAAVIMCGLGLWVMLDFRVGVAAAIVIMPLSALVFFPHEMLGIRGLNPLNLILFLTIVSYVVHAGLRRWRDPLAPMRLLTWYILPIGIACVVGMSNVHLIPPRFEAERLIQYHDGFGYIRDMFIKPQFLVLLALMVGLSVRHSKKPEKFLYLMLMSGWIFCGLVGWRLLSSGISLRQLASPLARDFLGSLGMHANEMSLLLNMLYAVTLFSLRGAGDAQRRLLFVSSVVFAVCVLMTFSRGGFIGFILVNLIYFWKRISVKTVIIGVIVAGCIGPLVIEPILERALTGVGNGDRGAVTAGRLDGIWLPLLPYVLEEPVLPKGVRSLLWSPPVRLNKMLPVAQTHSAWLGGLMDLGLVGFGFVLAFLLFVRREFLRLSREHASASLQGMFAGGAVMIPLWFIQGFTDDMFTPTFSQSYFWILLGILMGCGGVYRMKDRNRHREPAPWHDKPFDLRKDELAT</sequence>
<dbReference type="InterPro" id="IPR051533">
    <property type="entry name" value="WaaL-like"/>
</dbReference>
<feature type="transmembrane region" description="Helical" evidence="1">
    <location>
        <begin position="427"/>
        <end position="447"/>
    </location>
</feature>
<keyword evidence="1" id="KW-0472">Membrane</keyword>
<evidence type="ECO:0008006" key="4">
    <source>
        <dbReference type="Google" id="ProtNLM"/>
    </source>
</evidence>
<evidence type="ECO:0000313" key="3">
    <source>
        <dbReference type="Proteomes" id="UP000609726"/>
    </source>
</evidence>
<dbReference type="PANTHER" id="PTHR37422">
    <property type="entry name" value="TEICHURONIC ACID BIOSYNTHESIS PROTEIN TUAE"/>
    <property type="match status" value="1"/>
</dbReference>
<accession>A0ABX0NYQ9</accession>
<feature type="transmembrane region" description="Helical" evidence="1">
    <location>
        <begin position="63"/>
        <end position="82"/>
    </location>
</feature>
<comment type="caution">
    <text evidence="2">The sequence shown here is derived from an EMBL/GenBank/DDBJ whole genome shotgun (WGS) entry which is preliminary data.</text>
</comment>
<dbReference type="EMBL" id="WHJH01000040">
    <property type="protein sequence ID" value="NHZ92148.1"/>
    <property type="molecule type" value="Genomic_DNA"/>
</dbReference>
<keyword evidence="3" id="KW-1185">Reference proteome</keyword>
<reference evidence="2 3" key="1">
    <citation type="submission" date="2019-10" db="EMBL/GenBank/DDBJ databases">
        <title>Taxonomy of Antarctic Massilia spp.: description of Massilia rubra sp. nov., Massilia aquatica sp. nov., Massilia mucilaginosa sp. nov., Massilia frigida sp. nov. isolated from streams, lakes and regoliths.</title>
        <authorList>
            <person name="Holochova P."/>
            <person name="Sedlacek I."/>
            <person name="Kralova S."/>
            <person name="Maslanova I."/>
            <person name="Busse H.-J."/>
            <person name="Stankova E."/>
            <person name="Vrbovska V."/>
            <person name="Kovarovic V."/>
            <person name="Bartak M."/>
            <person name="Svec P."/>
            <person name="Pantucek R."/>
        </authorList>
    </citation>
    <scope>NUCLEOTIDE SEQUENCE [LARGE SCALE GENOMIC DNA]</scope>
    <source>
        <strain evidence="2 3">CCM 8733</strain>
    </source>
</reference>
<feature type="transmembrane region" description="Helical" evidence="1">
    <location>
        <begin position="195"/>
        <end position="215"/>
    </location>
</feature>
<evidence type="ECO:0000313" key="2">
    <source>
        <dbReference type="EMBL" id="NHZ92148.1"/>
    </source>
</evidence>
<dbReference type="Proteomes" id="UP000609726">
    <property type="component" value="Unassembled WGS sequence"/>
</dbReference>
<feature type="transmembrane region" description="Helical" evidence="1">
    <location>
        <begin position="21"/>
        <end position="51"/>
    </location>
</feature>
<dbReference type="PANTHER" id="PTHR37422:SF23">
    <property type="entry name" value="TEICHURONIC ACID BIOSYNTHESIS PROTEIN TUAE"/>
    <property type="match status" value="1"/>
</dbReference>
<organism evidence="2 3">
    <name type="scientific">Massilia mucilaginosa</name>
    <dbReference type="NCBI Taxonomy" id="2609282"/>
    <lineage>
        <taxon>Bacteria</taxon>
        <taxon>Pseudomonadati</taxon>
        <taxon>Pseudomonadota</taxon>
        <taxon>Betaproteobacteria</taxon>
        <taxon>Burkholderiales</taxon>
        <taxon>Oxalobacteraceae</taxon>
        <taxon>Telluria group</taxon>
        <taxon>Massilia</taxon>
    </lineage>
</organism>
<proteinExistence type="predicted"/>
<feature type="transmembrane region" description="Helical" evidence="1">
    <location>
        <begin position="459"/>
        <end position="478"/>
    </location>
</feature>
<evidence type="ECO:0000256" key="1">
    <source>
        <dbReference type="SAM" id="Phobius"/>
    </source>
</evidence>
<keyword evidence="1" id="KW-1133">Transmembrane helix</keyword>
<feature type="transmembrane region" description="Helical" evidence="1">
    <location>
        <begin position="308"/>
        <end position="328"/>
    </location>
</feature>
<dbReference type="RefSeq" id="WP_166880767.1">
    <property type="nucleotide sequence ID" value="NZ_WHJH01000040.1"/>
</dbReference>
<gene>
    <name evidence="2" type="ORF">F2P45_24535</name>
</gene>
<protein>
    <recommendedName>
        <fullName evidence="4">O-antigen ligase domain-containing protein</fullName>
    </recommendedName>
</protein>
<feature type="transmembrane region" description="Helical" evidence="1">
    <location>
        <begin position="94"/>
        <end position="112"/>
    </location>
</feature>
<keyword evidence="1" id="KW-0812">Transmembrane</keyword>
<name>A0ABX0NYQ9_9BURK</name>